<keyword evidence="4" id="KW-1185">Reference proteome</keyword>
<sequence>MSASNTNIEKQTRRHIGPLAGIAACLLFVGVLYLGYVLILAERGTTPVEGGSETEQVAPGVVIETN</sequence>
<feature type="transmembrane region" description="Helical" evidence="2">
    <location>
        <begin position="20"/>
        <end position="41"/>
    </location>
</feature>
<evidence type="ECO:0000313" key="4">
    <source>
        <dbReference type="Proteomes" id="UP000036938"/>
    </source>
</evidence>
<evidence type="ECO:0000256" key="2">
    <source>
        <dbReference type="SAM" id="Phobius"/>
    </source>
</evidence>
<accession>A0A0L1JN99</accession>
<protein>
    <submittedName>
        <fullName evidence="3">Uncharacterized protein</fullName>
    </submittedName>
</protein>
<feature type="region of interest" description="Disordered" evidence="1">
    <location>
        <begin position="47"/>
        <end position="66"/>
    </location>
</feature>
<comment type="caution">
    <text evidence="3">The sequence shown here is derived from an EMBL/GenBank/DDBJ whole genome shotgun (WGS) entry which is preliminary data.</text>
</comment>
<dbReference type="EMBL" id="AQQZ01000005">
    <property type="protein sequence ID" value="KNG93231.1"/>
    <property type="molecule type" value="Genomic_DNA"/>
</dbReference>
<dbReference type="Proteomes" id="UP000036938">
    <property type="component" value="Unassembled WGS sequence"/>
</dbReference>
<keyword evidence="2" id="KW-1133">Transmembrane helix</keyword>
<reference evidence="3 4" key="1">
    <citation type="journal article" date="2015" name="Int. J. Syst. Evol. Microbiol.">
        <title>Aestuariivita atlantica sp. nov., isolated from deep sea sediment of the Atlantic Ocean.</title>
        <authorList>
            <person name="Li G."/>
            <person name="Lai Q."/>
            <person name="Du Y."/>
            <person name="Liu X."/>
            <person name="Sun F."/>
            <person name="Shao Z."/>
        </authorList>
    </citation>
    <scope>NUCLEOTIDE SEQUENCE [LARGE SCALE GENOMIC DNA]</scope>
    <source>
        <strain evidence="3 4">22II-S11-z3</strain>
    </source>
</reference>
<dbReference type="RefSeq" id="WP_050531188.1">
    <property type="nucleotide sequence ID" value="NZ_AQQZ01000005.1"/>
</dbReference>
<evidence type="ECO:0000256" key="1">
    <source>
        <dbReference type="SAM" id="MobiDB-lite"/>
    </source>
</evidence>
<evidence type="ECO:0000313" key="3">
    <source>
        <dbReference type="EMBL" id="KNG93231.1"/>
    </source>
</evidence>
<proteinExistence type="predicted"/>
<organism evidence="3 4">
    <name type="scientific">Pseudaestuariivita atlantica</name>
    <dbReference type="NCBI Taxonomy" id="1317121"/>
    <lineage>
        <taxon>Bacteria</taxon>
        <taxon>Pseudomonadati</taxon>
        <taxon>Pseudomonadota</taxon>
        <taxon>Alphaproteobacteria</taxon>
        <taxon>Rhodobacterales</taxon>
        <taxon>Paracoccaceae</taxon>
        <taxon>Pseudaestuariivita</taxon>
    </lineage>
</organism>
<keyword evidence="2" id="KW-0472">Membrane</keyword>
<keyword evidence="2" id="KW-0812">Transmembrane</keyword>
<name>A0A0L1JN99_9RHOB</name>
<gene>
    <name evidence="3" type="ORF">ATO11_12295</name>
</gene>
<dbReference type="AlphaFoldDB" id="A0A0L1JN99"/>